<dbReference type="InterPro" id="IPR001873">
    <property type="entry name" value="ENaC"/>
</dbReference>
<dbReference type="AlphaFoldDB" id="A0A553PB67"/>
<reference evidence="14 15" key="1">
    <citation type="journal article" date="2018" name="Nat. Ecol. Evol.">
        <title>Genomic signatures of mitonuclear coevolution across populations of Tigriopus californicus.</title>
        <authorList>
            <person name="Barreto F.S."/>
            <person name="Watson E.T."/>
            <person name="Lima T.G."/>
            <person name="Willett C.S."/>
            <person name="Edmands S."/>
            <person name="Li W."/>
            <person name="Burton R.S."/>
        </authorList>
    </citation>
    <scope>NUCLEOTIDE SEQUENCE [LARGE SCALE GENOMIC DNA]</scope>
    <source>
        <strain evidence="14 15">San Diego</strain>
    </source>
</reference>
<proteinExistence type="inferred from homology"/>
<accession>A0A553PB67</accession>
<dbReference type="Proteomes" id="UP000318571">
    <property type="component" value="Chromosome 2"/>
</dbReference>
<evidence type="ECO:0000313" key="15">
    <source>
        <dbReference type="Proteomes" id="UP000318571"/>
    </source>
</evidence>
<evidence type="ECO:0000256" key="8">
    <source>
        <dbReference type="ARBA" id="ARBA00023065"/>
    </source>
</evidence>
<feature type="transmembrane region" description="Helical" evidence="13">
    <location>
        <begin position="172"/>
        <end position="195"/>
    </location>
</feature>
<evidence type="ECO:0000256" key="9">
    <source>
        <dbReference type="ARBA" id="ARBA00023136"/>
    </source>
</evidence>
<dbReference type="Pfam" id="PF00858">
    <property type="entry name" value="ASC"/>
    <property type="match status" value="1"/>
</dbReference>
<comment type="caution">
    <text evidence="14">The sequence shown here is derived from an EMBL/GenBank/DDBJ whole genome shotgun (WGS) entry which is preliminary data.</text>
</comment>
<dbReference type="GO" id="GO:0005272">
    <property type="term" value="F:sodium channel activity"/>
    <property type="evidence" value="ECO:0007669"/>
    <property type="project" value="UniProtKB-KW"/>
</dbReference>
<keyword evidence="9 13" id="KW-0472">Membrane</keyword>
<evidence type="ECO:0000256" key="13">
    <source>
        <dbReference type="SAM" id="Phobius"/>
    </source>
</evidence>
<gene>
    <name evidence="14" type="ORF">TCAL_04985</name>
</gene>
<keyword evidence="6 13" id="KW-1133">Transmembrane helix</keyword>
<keyword evidence="7" id="KW-0915">Sodium</keyword>
<name>A0A553PB67_TIGCA</name>
<evidence type="ECO:0000256" key="5">
    <source>
        <dbReference type="ARBA" id="ARBA00022692"/>
    </source>
</evidence>
<feature type="non-terminal residue" evidence="14">
    <location>
        <position position="1"/>
    </location>
</feature>
<keyword evidence="4 12" id="KW-0894">Sodium channel</keyword>
<keyword evidence="8 12" id="KW-0406">Ion transport</keyword>
<keyword evidence="15" id="KW-1185">Reference proteome</keyword>
<evidence type="ECO:0000256" key="7">
    <source>
        <dbReference type="ARBA" id="ARBA00023053"/>
    </source>
</evidence>
<evidence type="ECO:0000256" key="11">
    <source>
        <dbReference type="ARBA" id="ARBA00023303"/>
    </source>
</evidence>
<comment type="subcellular location">
    <subcellularLocation>
        <location evidence="1">Membrane</location>
        <topology evidence="1">Multi-pass membrane protein</topology>
    </subcellularLocation>
</comment>
<evidence type="ECO:0000313" key="14">
    <source>
        <dbReference type="EMBL" id="TRY74918.1"/>
    </source>
</evidence>
<evidence type="ECO:0000256" key="6">
    <source>
        <dbReference type="ARBA" id="ARBA00022989"/>
    </source>
</evidence>
<keyword evidence="3 12" id="KW-0813">Transport</keyword>
<dbReference type="GO" id="GO:0016020">
    <property type="term" value="C:membrane"/>
    <property type="evidence" value="ECO:0007669"/>
    <property type="project" value="UniProtKB-SubCell"/>
</dbReference>
<dbReference type="EMBL" id="VCGU01000005">
    <property type="protein sequence ID" value="TRY74918.1"/>
    <property type="molecule type" value="Genomic_DNA"/>
</dbReference>
<organism evidence="14 15">
    <name type="scientific">Tigriopus californicus</name>
    <name type="common">Marine copepod</name>
    <dbReference type="NCBI Taxonomy" id="6832"/>
    <lineage>
        <taxon>Eukaryota</taxon>
        <taxon>Metazoa</taxon>
        <taxon>Ecdysozoa</taxon>
        <taxon>Arthropoda</taxon>
        <taxon>Crustacea</taxon>
        <taxon>Multicrustacea</taxon>
        <taxon>Hexanauplia</taxon>
        <taxon>Copepoda</taxon>
        <taxon>Harpacticoida</taxon>
        <taxon>Harpacticidae</taxon>
        <taxon>Tigriopus</taxon>
    </lineage>
</organism>
<keyword evidence="10 12" id="KW-0739">Sodium transport</keyword>
<comment type="similarity">
    <text evidence="2 12">Belongs to the amiloride-sensitive sodium channel (TC 1.A.6) family.</text>
</comment>
<protein>
    <submittedName>
        <fullName evidence="14">Uncharacterized protein</fullName>
    </submittedName>
</protein>
<dbReference type="Gene3D" id="1.10.287.770">
    <property type="entry name" value="YojJ-like"/>
    <property type="match status" value="1"/>
</dbReference>
<evidence type="ECO:0000256" key="3">
    <source>
        <dbReference type="ARBA" id="ARBA00022448"/>
    </source>
</evidence>
<evidence type="ECO:0000256" key="2">
    <source>
        <dbReference type="ARBA" id="ARBA00007193"/>
    </source>
</evidence>
<evidence type="ECO:0000256" key="10">
    <source>
        <dbReference type="ARBA" id="ARBA00023201"/>
    </source>
</evidence>
<evidence type="ECO:0000256" key="12">
    <source>
        <dbReference type="RuleBase" id="RU000679"/>
    </source>
</evidence>
<keyword evidence="5 12" id="KW-0812">Transmembrane</keyword>
<evidence type="ECO:0000256" key="4">
    <source>
        <dbReference type="ARBA" id="ARBA00022461"/>
    </source>
</evidence>
<keyword evidence="11 12" id="KW-0407">Ion channel</keyword>
<evidence type="ECO:0000256" key="1">
    <source>
        <dbReference type="ARBA" id="ARBA00004141"/>
    </source>
</evidence>
<sequence>DRSELNREPCLSYNQTFQDYFGHPITRLNCEAARLQHFYANCSMLPLFGFKEAPGFPPCLPKSLLNGTTGIDPNTAEMVCSSDCERTDFRLTISVGPLDTNAIKTFFETQISNLLKMKGSIEGNFTVPPIFQGLQNSEDTVVLFFYFKTFDYARNLLNQETFLEFLSKVGGWMSLAIGASIFSLFEIIYFLLSLIKIGCRHGLRFGR</sequence>